<comment type="caution">
    <text evidence="4">The sequence shown here is derived from an EMBL/GenBank/DDBJ whole genome shotgun (WGS) entry which is preliminary data.</text>
</comment>
<feature type="region of interest" description="Disordered" evidence="1">
    <location>
        <begin position="83"/>
        <end position="102"/>
    </location>
</feature>
<protein>
    <submittedName>
        <fullName evidence="4">Uncharacterized protein</fullName>
    </submittedName>
</protein>
<dbReference type="EMBL" id="BGPR01021430">
    <property type="protein sequence ID" value="GBN86712.1"/>
    <property type="molecule type" value="Genomic_DNA"/>
</dbReference>
<organism evidence="4 6">
    <name type="scientific">Araneus ventricosus</name>
    <name type="common">Orbweaver spider</name>
    <name type="synonym">Epeira ventricosa</name>
    <dbReference type="NCBI Taxonomy" id="182803"/>
    <lineage>
        <taxon>Eukaryota</taxon>
        <taxon>Metazoa</taxon>
        <taxon>Ecdysozoa</taxon>
        <taxon>Arthropoda</taxon>
        <taxon>Chelicerata</taxon>
        <taxon>Arachnida</taxon>
        <taxon>Araneae</taxon>
        <taxon>Araneomorphae</taxon>
        <taxon>Entelegynae</taxon>
        <taxon>Araneoidea</taxon>
        <taxon>Araneidae</taxon>
        <taxon>Araneus</taxon>
    </lineage>
</organism>
<reference evidence="4 6" key="1">
    <citation type="journal article" date="2019" name="Sci. Rep.">
        <title>Orb-weaving spider Araneus ventricosus genome elucidates the spidroin gene catalogue.</title>
        <authorList>
            <person name="Kono N."/>
            <person name="Nakamura H."/>
            <person name="Ohtoshi R."/>
            <person name="Moran D.A.P."/>
            <person name="Shinohara A."/>
            <person name="Yoshida Y."/>
            <person name="Fujiwara M."/>
            <person name="Mori M."/>
            <person name="Tomita M."/>
            <person name="Arakawa K."/>
        </authorList>
    </citation>
    <scope>NUCLEOTIDE SEQUENCE [LARGE SCALE GENOMIC DNA]</scope>
</reference>
<dbReference type="Proteomes" id="UP000499080">
    <property type="component" value="Unassembled WGS sequence"/>
</dbReference>
<evidence type="ECO:0000313" key="6">
    <source>
        <dbReference type="Proteomes" id="UP000499080"/>
    </source>
</evidence>
<dbReference type="EMBL" id="BGPR01019811">
    <property type="protein sequence ID" value="GBN82992.1"/>
    <property type="molecule type" value="Genomic_DNA"/>
</dbReference>
<evidence type="ECO:0000313" key="4">
    <source>
        <dbReference type="EMBL" id="GBN86706.1"/>
    </source>
</evidence>
<dbReference type="AlphaFoldDB" id="A0A4Y2SGI9"/>
<proteinExistence type="predicted"/>
<gene>
    <name evidence="5" type="ORF">AVEN_195967_1</name>
    <name evidence="3" type="ORF">AVEN_201114_1</name>
    <name evidence="4" type="ORF">AVEN_221100_1</name>
    <name evidence="2" type="ORF">AVEN_227896_1</name>
</gene>
<evidence type="ECO:0000256" key="1">
    <source>
        <dbReference type="SAM" id="MobiDB-lite"/>
    </source>
</evidence>
<evidence type="ECO:0000313" key="3">
    <source>
        <dbReference type="EMBL" id="GBN83035.1"/>
    </source>
</evidence>
<accession>A0A4Y2SGI9</accession>
<evidence type="ECO:0000313" key="2">
    <source>
        <dbReference type="EMBL" id="GBN82992.1"/>
    </source>
</evidence>
<keyword evidence="6" id="KW-1185">Reference proteome</keyword>
<name>A0A4Y2SGI9_ARAVE</name>
<dbReference type="EMBL" id="BGPR01021427">
    <property type="protein sequence ID" value="GBN86706.1"/>
    <property type="molecule type" value="Genomic_DNA"/>
</dbReference>
<sequence length="121" mass="14108">MSRLLRARNNCLTLLSCRRPQDEPIVTVENWTHFEFCFCLLAIGQFREAVQIVPHSEEIADDPEFSSSCFCFAPRTFLELNPRQEMKRRKTRSSDSNALQSTVQTLLPFSRQEKHGCNDFH</sequence>
<evidence type="ECO:0000313" key="5">
    <source>
        <dbReference type="EMBL" id="GBN86712.1"/>
    </source>
</evidence>
<dbReference type="EMBL" id="BGPR01019828">
    <property type="protein sequence ID" value="GBN83035.1"/>
    <property type="molecule type" value="Genomic_DNA"/>
</dbReference>